<name>A0ABN7VI00_GIGMA</name>
<comment type="caution">
    <text evidence="1">The sequence shown here is derived from an EMBL/GenBank/DDBJ whole genome shotgun (WGS) entry which is preliminary data.</text>
</comment>
<proteinExistence type="predicted"/>
<gene>
    <name evidence="1" type="ORF">GMARGA_LOCUS18835</name>
</gene>
<evidence type="ECO:0000313" key="1">
    <source>
        <dbReference type="EMBL" id="CAG8773788.1"/>
    </source>
</evidence>
<reference evidence="1 2" key="1">
    <citation type="submission" date="2021-06" db="EMBL/GenBank/DDBJ databases">
        <authorList>
            <person name="Kallberg Y."/>
            <person name="Tangrot J."/>
            <person name="Rosling A."/>
        </authorList>
    </citation>
    <scope>NUCLEOTIDE SEQUENCE [LARGE SCALE GENOMIC DNA]</scope>
    <source>
        <strain evidence="1 2">120-4 pot B 10/14</strain>
    </source>
</reference>
<evidence type="ECO:0000313" key="2">
    <source>
        <dbReference type="Proteomes" id="UP000789901"/>
    </source>
</evidence>
<keyword evidence="2" id="KW-1185">Reference proteome</keyword>
<organism evidence="1 2">
    <name type="scientific">Gigaspora margarita</name>
    <dbReference type="NCBI Taxonomy" id="4874"/>
    <lineage>
        <taxon>Eukaryota</taxon>
        <taxon>Fungi</taxon>
        <taxon>Fungi incertae sedis</taxon>
        <taxon>Mucoromycota</taxon>
        <taxon>Glomeromycotina</taxon>
        <taxon>Glomeromycetes</taxon>
        <taxon>Diversisporales</taxon>
        <taxon>Gigasporaceae</taxon>
        <taxon>Gigaspora</taxon>
    </lineage>
</organism>
<protein>
    <submittedName>
        <fullName evidence="1">23500_t:CDS:1</fullName>
    </submittedName>
</protein>
<sequence>MTVSWSRRFYTLLKEVPGYDIDTEVEIKVYNGKIYRKSIYADLILTEIAPNKAKQNRVQKQGVKFLDLKVGGSTKSWEVLEEKAKKVRMMPIEDLRQLKCGNLEKYDEDKSVQDNLNNGREQVLNYVRNLDDKNDYHISVFVVMSVG</sequence>
<dbReference type="Proteomes" id="UP000789901">
    <property type="component" value="Unassembled WGS sequence"/>
</dbReference>
<feature type="non-terminal residue" evidence="1">
    <location>
        <position position="147"/>
    </location>
</feature>
<accession>A0ABN7VI00</accession>
<dbReference type="EMBL" id="CAJVQB010015304">
    <property type="protein sequence ID" value="CAG8773788.1"/>
    <property type="molecule type" value="Genomic_DNA"/>
</dbReference>